<dbReference type="AlphaFoldDB" id="A0A1Y1W9X9"/>
<evidence type="ECO:0000256" key="2">
    <source>
        <dbReference type="SAM" id="SignalP"/>
    </source>
</evidence>
<organism evidence="3 4">
    <name type="scientific">Linderina pennispora</name>
    <dbReference type="NCBI Taxonomy" id="61395"/>
    <lineage>
        <taxon>Eukaryota</taxon>
        <taxon>Fungi</taxon>
        <taxon>Fungi incertae sedis</taxon>
        <taxon>Zoopagomycota</taxon>
        <taxon>Kickxellomycotina</taxon>
        <taxon>Kickxellomycetes</taxon>
        <taxon>Kickxellales</taxon>
        <taxon>Kickxellaceae</taxon>
        <taxon>Linderina</taxon>
    </lineage>
</organism>
<feature type="region of interest" description="Disordered" evidence="1">
    <location>
        <begin position="71"/>
        <end position="139"/>
    </location>
</feature>
<evidence type="ECO:0000313" key="4">
    <source>
        <dbReference type="Proteomes" id="UP000193922"/>
    </source>
</evidence>
<feature type="chain" id="PRO_5013322251" evidence="2">
    <location>
        <begin position="37"/>
        <end position="253"/>
    </location>
</feature>
<keyword evidence="2" id="KW-0732">Signal</keyword>
<comment type="caution">
    <text evidence="3">The sequence shown here is derived from an EMBL/GenBank/DDBJ whole genome shotgun (WGS) entry which is preliminary data.</text>
</comment>
<dbReference type="GeneID" id="63800246"/>
<reference evidence="3 4" key="1">
    <citation type="submission" date="2016-07" db="EMBL/GenBank/DDBJ databases">
        <title>Pervasive Adenine N6-methylation of Active Genes in Fungi.</title>
        <authorList>
            <consortium name="DOE Joint Genome Institute"/>
            <person name="Mondo S.J."/>
            <person name="Dannebaum R.O."/>
            <person name="Kuo R.C."/>
            <person name="Labutti K."/>
            <person name="Haridas S."/>
            <person name="Kuo A."/>
            <person name="Salamov A."/>
            <person name="Ahrendt S.R."/>
            <person name="Lipzen A."/>
            <person name="Sullivan W."/>
            <person name="Andreopoulos W.B."/>
            <person name="Clum A."/>
            <person name="Lindquist E."/>
            <person name="Daum C."/>
            <person name="Ramamoorthy G.K."/>
            <person name="Gryganskyi A."/>
            <person name="Culley D."/>
            <person name="Magnuson J.K."/>
            <person name="James T.Y."/>
            <person name="O'Malley M.A."/>
            <person name="Stajich J.E."/>
            <person name="Spatafora J.W."/>
            <person name="Visel A."/>
            <person name="Grigoriev I.V."/>
        </authorList>
    </citation>
    <scope>NUCLEOTIDE SEQUENCE [LARGE SCALE GENOMIC DNA]</scope>
    <source>
        <strain evidence="3 4">ATCC 12442</strain>
    </source>
</reference>
<feature type="signal peptide" evidence="2">
    <location>
        <begin position="1"/>
        <end position="36"/>
    </location>
</feature>
<dbReference type="Proteomes" id="UP000193922">
    <property type="component" value="Unassembled WGS sequence"/>
</dbReference>
<dbReference type="EMBL" id="MCFD01000006">
    <property type="protein sequence ID" value="ORX70252.1"/>
    <property type="molecule type" value="Genomic_DNA"/>
</dbReference>
<gene>
    <name evidence="3" type="ORF">DL89DRAFT_154556</name>
</gene>
<dbReference type="RefSeq" id="XP_040743890.1">
    <property type="nucleotide sequence ID" value="XM_040883598.1"/>
</dbReference>
<evidence type="ECO:0000256" key="1">
    <source>
        <dbReference type="SAM" id="MobiDB-lite"/>
    </source>
</evidence>
<proteinExistence type="predicted"/>
<protein>
    <submittedName>
        <fullName evidence="3">Uncharacterized protein</fullName>
    </submittedName>
</protein>
<accession>A0A1Y1W9X9</accession>
<name>A0A1Y1W9X9_9FUNG</name>
<feature type="compositionally biased region" description="Polar residues" evidence="1">
    <location>
        <begin position="98"/>
        <end position="112"/>
    </location>
</feature>
<feature type="compositionally biased region" description="Pro residues" evidence="1">
    <location>
        <begin position="83"/>
        <end position="97"/>
    </location>
</feature>
<sequence length="253" mass="27878">MEPGLKARVFAVPSGCRWHGPIFIAILNVALSICTAHCSCAICDSLTHLSISLPPSVGRCHSPAPPSACTLPPATAAADGRWPPGPNRKPRPRPATYPNPSGCETQSGTQPRIQPLQKDKSQHGRSSYSQNGDDRVEGRRHWREGSWLAICGEAANNRRTVRYTEQIQTALPRTNQRTTHRYTKERRKCSEEEDGVSWLSESTQSTPARALTHMLLSSHPQNTRCTISLSTWCILVCPPCASREKALCRICTC</sequence>
<evidence type="ECO:0000313" key="3">
    <source>
        <dbReference type="EMBL" id="ORX70252.1"/>
    </source>
</evidence>
<keyword evidence="4" id="KW-1185">Reference proteome</keyword>